<evidence type="ECO:0000256" key="7">
    <source>
        <dbReference type="ARBA" id="ARBA00022771"/>
    </source>
</evidence>
<dbReference type="EMBL" id="NBSK02000005">
    <property type="protein sequence ID" value="KAJ0205842.1"/>
    <property type="molecule type" value="Genomic_DNA"/>
</dbReference>
<accession>A0A9R1VJB8</accession>
<dbReference type="InterPro" id="IPR004457">
    <property type="entry name" value="Znf_ZPR1"/>
</dbReference>
<keyword evidence="7" id="KW-0863">Zinc-finger</keyword>
<protein>
    <recommendedName>
        <fullName evidence="15">ER lumen protein-retaining receptor</fullName>
    </recommendedName>
</protein>
<comment type="similarity">
    <text evidence="2">Belongs to the ZPR1 family.</text>
</comment>
<organism evidence="17 18">
    <name type="scientific">Lactuca sativa</name>
    <name type="common">Garden lettuce</name>
    <dbReference type="NCBI Taxonomy" id="4236"/>
    <lineage>
        <taxon>Eukaryota</taxon>
        <taxon>Viridiplantae</taxon>
        <taxon>Streptophyta</taxon>
        <taxon>Embryophyta</taxon>
        <taxon>Tracheophyta</taxon>
        <taxon>Spermatophyta</taxon>
        <taxon>Magnoliopsida</taxon>
        <taxon>eudicotyledons</taxon>
        <taxon>Gunneridae</taxon>
        <taxon>Pentapetalae</taxon>
        <taxon>asterids</taxon>
        <taxon>campanulids</taxon>
        <taxon>Asterales</taxon>
        <taxon>Asteraceae</taxon>
        <taxon>Cichorioideae</taxon>
        <taxon>Cichorieae</taxon>
        <taxon>Lactucinae</taxon>
        <taxon>Lactuca</taxon>
    </lineage>
</organism>
<dbReference type="Pfam" id="PF22794">
    <property type="entry name" value="jr-ZPR1"/>
    <property type="match status" value="1"/>
</dbReference>
<dbReference type="Gene3D" id="2.60.120.1040">
    <property type="entry name" value="ZPR1, A/B domain"/>
    <property type="match status" value="1"/>
</dbReference>
<evidence type="ECO:0000313" key="18">
    <source>
        <dbReference type="Proteomes" id="UP000235145"/>
    </source>
</evidence>
<feature type="domain" description="Zinc finger ZPR1-type" evidence="16">
    <location>
        <begin position="1"/>
        <end position="86"/>
    </location>
</feature>
<dbReference type="AlphaFoldDB" id="A0A9R1VJB8"/>
<dbReference type="GO" id="GO:0008270">
    <property type="term" value="F:zinc ion binding"/>
    <property type="evidence" value="ECO:0007669"/>
    <property type="project" value="UniProtKB-KW"/>
</dbReference>
<keyword evidence="11 15" id="KW-0653">Protein transport</keyword>
<keyword evidence="12" id="KW-1133">Transmembrane helix</keyword>
<dbReference type="GO" id="GO:0015031">
    <property type="term" value="P:protein transport"/>
    <property type="evidence" value="ECO:0007669"/>
    <property type="project" value="UniProtKB-KW"/>
</dbReference>
<evidence type="ECO:0000256" key="3">
    <source>
        <dbReference type="ARBA" id="ARBA00010120"/>
    </source>
</evidence>
<gene>
    <name evidence="17" type="ORF">LSAT_V11C500277620</name>
</gene>
<keyword evidence="9" id="KW-0862">Zinc</keyword>
<keyword evidence="18" id="KW-1185">Reference proteome</keyword>
<evidence type="ECO:0000256" key="2">
    <source>
        <dbReference type="ARBA" id="ARBA00008354"/>
    </source>
</evidence>
<comment type="similarity">
    <text evidence="3 15">Belongs to the ERD2 family.</text>
</comment>
<evidence type="ECO:0000256" key="5">
    <source>
        <dbReference type="ARBA" id="ARBA00022692"/>
    </source>
</evidence>
<sequence length="250" mass="27968">MKLYEIPQLEFEIPPEAQCGSLSTVEGILLRASEELQALQDERKKVDPETTEAIDKFTLRLKECATGNLSFTFIYRNICMNSWNSVNPVNNQISSYNIPSIGTVEPHGSVGAVAGRQAIAQGSTVEFVEDLFRYTAPEEITKKTYIIDMVIIHLFPSLCSKVVFENLKFVVAAKEHVVGRYNTGPKLGGNDLDVHGLFNENVQICSAFSIYLEAVAILPQLVLLQRRANVDNLTGQYVFFRGYSPFYIFA</sequence>
<keyword evidence="6" id="KW-0479">Metal-binding</keyword>
<dbReference type="InterPro" id="IPR042451">
    <property type="entry name" value="ZPR1_A/B_dom"/>
</dbReference>
<dbReference type="PANTHER" id="PTHR10876:SF0">
    <property type="entry name" value="ZINC FINGER PROTEIN ZPR1"/>
    <property type="match status" value="1"/>
</dbReference>
<keyword evidence="10" id="KW-0931">ER-Golgi transport</keyword>
<evidence type="ECO:0000256" key="1">
    <source>
        <dbReference type="ARBA" id="ARBA00004477"/>
    </source>
</evidence>
<dbReference type="PROSITE" id="PS00952">
    <property type="entry name" value="ER_LUMEN_RECEPTOR_2"/>
    <property type="match status" value="1"/>
</dbReference>
<keyword evidence="14 15" id="KW-0675">Receptor</keyword>
<evidence type="ECO:0000256" key="4">
    <source>
        <dbReference type="ARBA" id="ARBA00022448"/>
    </source>
</evidence>
<dbReference type="Pfam" id="PF00810">
    <property type="entry name" value="ER_lumen_recept"/>
    <property type="match status" value="1"/>
</dbReference>
<evidence type="ECO:0000256" key="12">
    <source>
        <dbReference type="ARBA" id="ARBA00022989"/>
    </source>
</evidence>
<keyword evidence="4 15" id="KW-0813">Transport</keyword>
<evidence type="ECO:0000256" key="14">
    <source>
        <dbReference type="ARBA" id="ARBA00023170"/>
    </source>
</evidence>
<dbReference type="InterPro" id="IPR040141">
    <property type="entry name" value="ZPR1"/>
</dbReference>
<evidence type="ECO:0000259" key="16">
    <source>
        <dbReference type="SMART" id="SM00709"/>
    </source>
</evidence>
<evidence type="ECO:0000256" key="10">
    <source>
        <dbReference type="ARBA" id="ARBA00022892"/>
    </source>
</evidence>
<dbReference type="GO" id="GO:0005737">
    <property type="term" value="C:cytoplasm"/>
    <property type="evidence" value="ECO:0000318"/>
    <property type="project" value="GO_Central"/>
</dbReference>
<dbReference type="PANTHER" id="PTHR10876">
    <property type="entry name" value="ZINC FINGER PROTEIN ZPR1"/>
    <property type="match status" value="1"/>
</dbReference>
<dbReference type="GO" id="GO:0005789">
    <property type="term" value="C:endoplasmic reticulum membrane"/>
    <property type="evidence" value="ECO:0007669"/>
    <property type="project" value="UniProtKB-SubCell"/>
</dbReference>
<evidence type="ECO:0000313" key="17">
    <source>
        <dbReference type="EMBL" id="KAJ0205842.1"/>
    </source>
</evidence>
<keyword evidence="13" id="KW-0472">Membrane</keyword>
<evidence type="ECO:0000256" key="8">
    <source>
        <dbReference type="ARBA" id="ARBA00022824"/>
    </source>
</evidence>
<reference evidence="17 18" key="1">
    <citation type="journal article" date="2017" name="Nat. Commun.">
        <title>Genome assembly with in vitro proximity ligation data and whole-genome triplication in lettuce.</title>
        <authorList>
            <person name="Reyes-Chin-Wo S."/>
            <person name="Wang Z."/>
            <person name="Yang X."/>
            <person name="Kozik A."/>
            <person name="Arikit S."/>
            <person name="Song C."/>
            <person name="Xia L."/>
            <person name="Froenicke L."/>
            <person name="Lavelle D.O."/>
            <person name="Truco M.J."/>
            <person name="Xia R."/>
            <person name="Zhu S."/>
            <person name="Xu C."/>
            <person name="Xu H."/>
            <person name="Xu X."/>
            <person name="Cox K."/>
            <person name="Korf I."/>
            <person name="Meyers B.C."/>
            <person name="Michelmore R.W."/>
        </authorList>
    </citation>
    <scope>NUCLEOTIDE SEQUENCE [LARGE SCALE GENOMIC DNA]</scope>
    <source>
        <strain evidence="18">cv. Salinas</strain>
        <tissue evidence="17">Seedlings</tissue>
    </source>
</reference>
<keyword evidence="8 15" id="KW-0256">Endoplasmic reticulum</keyword>
<evidence type="ECO:0000256" key="9">
    <source>
        <dbReference type="ARBA" id="ARBA00022833"/>
    </source>
</evidence>
<dbReference type="InterPro" id="IPR000133">
    <property type="entry name" value="ER_ret_rcpt"/>
</dbReference>
<dbReference type="SMART" id="SM00709">
    <property type="entry name" value="Zpr1"/>
    <property type="match status" value="1"/>
</dbReference>
<evidence type="ECO:0000256" key="13">
    <source>
        <dbReference type="ARBA" id="ARBA00023136"/>
    </source>
</evidence>
<evidence type="ECO:0000256" key="15">
    <source>
        <dbReference type="RuleBase" id="RU000634"/>
    </source>
</evidence>
<dbReference type="GO" id="GO:0006621">
    <property type="term" value="P:protein retention in ER lumen"/>
    <property type="evidence" value="ECO:0007669"/>
    <property type="project" value="InterPro"/>
</dbReference>
<dbReference type="GO" id="GO:0005634">
    <property type="term" value="C:nucleus"/>
    <property type="evidence" value="ECO:0000318"/>
    <property type="project" value="GO_Central"/>
</dbReference>
<dbReference type="Proteomes" id="UP000235145">
    <property type="component" value="Unassembled WGS sequence"/>
</dbReference>
<comment type="subcellular location">
    <subcellularLocation>
        <location evidence="1 15">Endoplasmic reticulum membrane</location>
        <topology evidence="1 15">Multi-pass membrane protein</topology>
    </subcellularLocation>
</comment>
<dbReference type="PRINTS" id="PR00660">
    <property type="entry name" value="ERLUMENR"/>
</dbReference>
<dbReference type="GO" id="GO:0016192">
    <property type="term" value="P:vesicle-mediated transport"/>
    <property type="evidence" value="ECO:0007669"/>
    <property type="project" value="UniProtKB-KW"/>
</dbReference>
<name>A0A9R1VJB8_LACSA</name>
<evidence type="ECO:0000256" key="11">
    <source>
        <dbReference type="ARBA" id="ARBA00022927"/>
    </source>
</evidence>
<proteinExistence type="inferred from homology"/>
<keyword evidence="5 15" id="KW-0812">Transmembrane</keyword>
<dbReference type="InterPro" id="IPR056180">
    <property type="entry name" value="ZPR1_jr_dom"/>
</dbReference>
<dbReference type="GO" id="GO:0046923">
    <property type="term" value="F:ER retention sequence binding"/>
    <property type="evidence" value="ECO:0007669"/>
    <property type="project" value="InterPro"/>
</dbReference>
<comment type="caution">
    <text evidence="17">The sequence shown here is derived from an EMBL/GenBank/DDBJ whole genome shotgun (WGS) entry which is preliminary data.</text>
</comment>
<evidence type="ECO:0000256" key="6">
    <source>
        <dbReference type="ARBA" id="ARBA00022723"/>
    </source>
</evidence>